<name>A0ACA9NWK5_9GLOM</name>
<dbReference type="Proteomes" id="UP000789525">
    <property type="component" value="Unassembled WGS sequence"/>
</dbReference>
<proteinExistence type="predicted"/>
<comment type="caution">
    <text evidence="1">The sequence shown here is derived from an EMBL/GenBank/DDBJ whole genome shotgun (WGS) entry which is preliminary data.</text>
</comment>
<organism evidence="1 2">
    <name type="scientific">Acaulospora colombiana</name>
    <dbReference type="NCBI Taxonomy" id="27376"/>
    <lineage>
        <taxon>Eukaryota</taxon>
        <taxon>Fungi</taxon>
        <taxon>Fungi incertae sedis</taxon>
        <taxon>Mucoromycota</taxon>
        <taxon>Glomeromycotina</taxon>
        <taxon>Glomeromycetes</taxon>
        <taxon>Diversisporales</taxon>
        <taxon>Acaulosporaceae</taxon>
        <taxon>Acaulospora</taxon>
    </lineage>
</organism>
<accession>A0ACA9NWK5</accession>
<feature type="non-terminal residue" evidence="1">
    <location>
        <position position="1"/>
    </location>
</feature>
<sequence>AVSGDLNEADLLRAEKHANATKDFLFTWTISPFGSSEQVAQPVKLLWEGQDVYFSELSHDILSGSSGYGSFMTSEDDDNGASEREGLRDVPGTVYNSQVGATSATLSVIDDLSSKLGLPNYPQTVDPTKFLQNNDTVPENIDLSQIGLVGAWSNNGVGELNSSRLSLISIQTWLAHSFKSTPLEYGAKGNGWVELDVMMVRLETLYAPGGTFKVRSEDGIRTVGFDAAVCVEAIEPWVVDTYNATTGRVTTLKVVGKGDLSTVHLNYGKQKNRSIKGLSMGVNSTGKLEVFGLAHGNSRNQILKVRAFLWIFDDHVDLWI</sequence>
<protein>
    <submittedName>
        <fullName evidence="1">6406_t:CDS:1</fullName>
    </submittedName>
</protein>
<evidence type="ECO:0000313" key="1">
    <source>
        <dbReference type="EMBL" id="CAG8679811.1"/>
    </source>
</evidence>
<reference evidence="1" key="1">
    <citation type="submission" date="2021-06" db="EMBL/GenBank/DDBJ databases">
        <authorList>
            <person name="Kallberg Y."/>
            <person name="Tangrot J."/>
            <person name="Rosling A."/>
        </authorList>
    </citation>
    <scope>NUCLEOTIDE SEQUENCE</scope>
    <source>
        <strain evidence="1">CL356</strain>
    </source>
</reference>
<gene>
    <name evidence="1" type="ORF">ACOLOM_LOCUS9287</name>
</gene>
<dbReference type="EMBL" id="CAJVPT010026544">
    <property type="protein sequence ID" value="CAG8679811.1"/>
    <property type="molecule type" value="Genomic_DNA"/>
</dbReference>
<keyword evidence="2" id="KW-1185">Reference proteome</keyword>
<evidence type="ECO:0000313" key="2">
    <source>
        <dbReference type="Proteomes" id="UP000789525"/>
    </source>
</evidence>